<dbReference type="RefSeq" id="WP_001006871.1">
    <property type="nucleotide sequence ID" value="NZ_KB976272.1"/>
</dbReference>
<dbReference type="InterPro" id="IPR000415">
    <property type="entry name" value="Nitroreductase-like"/>
</dbReference>
<keyword evidence="4 5" id="KW-0560">Oxidoreductase</keyword>
<dbReference type="PANTHER" id="PTHR43425">
    <property type="entry name" value="OXYGEN-INSENSITIVE NADPH NITROREDUCTASE"/>
    <property type="match status" value="1"/>
</dbReference>
<gene>
    <name evidence="7" type="ORF">IKE_06261</name>
</gene>
<accession>A0A9W5PXQ2</accession>
<protein>
    <recommendedName>
        <fullName evidence="6">Nitroreductase domain-containing protein</fullName>
    </recommendedName>
</protein>
<evidence type="ECO:0000256" key="4">
    <source>
        <dbReference type="ARBA" id="ARBA00023002"/>
    </source>
</evidence>
<organism evidence="7 8">
    <name type="scientific">Bacillus cereus VD196</name>
    <dbReference type="NCBI Taxonomy" id="1053243"/>
    <lineage>
        <taxon>Bacteria</taxon>
        <taxon>Bacillati</taxon>
        <taxon>Bacillota</taxon>
        <taxon>Bacilli</taxon>
        <taxon>Bacillales</taxon>
        <taxon>Bacillaceae</taxon>
        <taxon>Bacillus</taxon>
        <taxon>Bacillus cereus group</taxon>
    </lineage>
</organism>
<evidence type="ECO:0000256" key="1">
    <source>
        <dbReference type="ARBA" id="ARBA00008366"/>
    </source>
</evidence>
<comment type="similarity">
    <text evidence="1 5">Belongs to the flavin oxidoreductase frp family.</text>
</comment>
<evidence type="ECO:0000256" key="5">
    <source>
        <dbReference type="PIRNR" id="PIRNR005426"/>
    </source>
</evidence>
<keyword evidence="2 5" id="KW-0285">Flavoprotein</keyword>
<dbReference type="SUPFAM" id="SSF55469">
    <property type="entry name" value="FMN-dependent nitroreductase-like"/>
    <property type="match status" value="1"/>
</dbReference>
<sequence>MNEVVQTMLNHRSIRQYTNEPIKSADVDIIIKAAQAAPSSINGQQVTIIAVQDEMKKAKLAELCGNQAWIDQAPIFLIFCADFYRSKLAAEKMNKDQIITESIESVIVGATDVGIAMSNAITAAESLKLGTVPIGGVRNQPHELIELLNIPNYVFPVCGLVIGHSADPSDIKPRFPKEAVYHEEAYNKNLRSFLDQYDETISEYMKQRTDNEQNHGWSEMVTFWYEKSYYPEVYSMLLKQGFSMKEESNKKKMK</sequence>
<proteinExistence type="inferred from homology"/>
<dbReference type="PANTHER" id="PTHR43425:SF2">
    <property type="entry name" value="OXYGEN-INSENSITIVE NADPH NITROREDUCTASE"/>
    <property type="match status" value="1"/>
</dbReference>
<dbReference type="EMBL" id="AHFL01000086">
    <property type="protein sequence ID" value="EOO58576.1"/>
    <property type="molecule type" value="Genomic_DNA"/>
</dbReference>
<reference evidence="7 8" key="1">
    <citation type="submission" date="2012-12" db="EMBL/GenBank/DDBJ databases">
        <title>The Genome Sequence of Bacillus cereus VD196.</title>
        <authorList>
            <consortium name="The Broad Institute Genome Sequencing Platform"/>
            <consortium name="The Broad Institute Genome Sequencing Center for Infectious Disease"/>
            <person name="Feldgarden M."/>
            <person name="Van der Auwera G.A."/>
            <person name="Mahillon J."/>
            <person name="Duprez V."/>
            <person name="Timmery S."/>
            <person name="Mattelet C."/>
            <person name="Dierick K."/>
            <person name="Sun M."/>
            <person name="Yu Z."/>
            <person name="Zhu L."/>
            <person name="Hu X."/>
            <person name="Shank E.B."/>
            <person name="Swiecicka I."/>
            <person name="Hansen B.M."/>
            <person name="Andrup L."/>
            <person name="Walker B."/>
            <person name="Young S.K."/>
            <person name="Zeng Q."/>
            <person name="Gargeya S."/>
            <person name="Fitzgerald M."/>
            <person name="Haas B."/>
            <person name="Abouelleil A."/>
            <person name="Alvarado L."/>
            <person name="Arachchi H.M."/>
            <person name="Berlin A.M."/>
            <person name="Chapman S.B."/>
            <person name="Dewar J."/>
            <person name="Goldberg J."/>
            <person name="Griggs A."/>
            <person name="Gujja S."/>
            <person name="Hansen M."/>
            <person name="Howarth C."/>
            <person name="Imamovic A."/>
            <person name="Larimer J."/>
            <person name="McCowan C."/>
            <person name="Murphy C."/>
            <person name="Neiman D."/>
            <person name="Pearson M."/>
            <person name="Priest M."/>
            <person name="Roberts A."/>
            <person name="Saif S."/>
            <person name="Shea T."/>
            <person name="Sisk P."/>
            <person name="Sykes S."/>
            <person name="Wortman J."/>
            <person name="Nusbaum C."/>
            <person name="Birren B."/>
        </authorList>
    </citation>
    <scope>NUCLEOTIDE SEQUENCE [LARGE SCALE GENOMIC DNA]</scope>
    <source>
        <strain evidence="7 8">VD196</strain>
    </source>
</reference>
<dbReference type="PIRSF" id="PIRSF005426">
    <property type="entry name" value="Frp"/>
    <property type="match status" value="1"/>
</dbReference>
<name>A0A9W5PXQ2_BACCE</name>
<dbReference type="Pfam" id="PF00881">
    <property type="entry name" value="Nitroreductase"/>
    <property type="match status" value="1"/>
</dbReference>
<feature type="domain" description="Nitroreductase" evidence="6">
    <location>
        <begin position="10"/>
        <end position="164"/>
    </location>
</feature>
<keyword evidence="5" id="KW-0521">NADP</keyword>
<dbReference type="GO" id="GO:0016491">
    <property type="term" value="F:oxidoreductase activity"/>
    <property type="evidence" value="ECO:0007669"/>
    <property type="project" value="UniProtKB-UniRule"/>
</dbReference>
<evidence type="ECO:0000256" key="3">
    <source>
        <dbReference type="ARBA" id="ARBA00022643"/>
    </source>
</evidence>
<dbReference type="InterPro" id="IPR029479">
    <property type="entry name" value="Nitroreductase"/>
</dbReference>
<comment type="caution">
    <text evidence="7">The sequence shown here is derived from an EMBL/GenBank/DDBJ whole genome shotgun (WGS) entry which is preliminary data.</text>
</comment>
<dbReference type="Gene3D" id="3.40.109.10">
    <property type="entry name" value="NADH Oxidase"/>
    <property type="match status" value="1"/>
</dbReference>
<dbReference type="Proteomes" id="UP000014023">
    <property type="component" value="Unassembled WGS sequence"/>
</dbReference>
<evidence type="ECO:0000313" key="8">
    <source>
        <dbReference type="Proteomes" id="UP000014023"/>
    </source>
</evidence>
<dbReference type="InterPro" id="IPR016446">
    <property type="entry name" value="Flavin_OxRdtase_Frp"/>
</dbReference>
<evidence type="ECO:0000313" key="7">
    <source>
        <dbReference type="EMBL" id="EOO58576.1"/>
    </source>
</evidence>
<keyword evidence="3 5" id="KW-0288">FMN</keyword>
<evidence type="ECO:0000259" key="6">
    <source>
        <dbReference type="Pfam" id="PF00881"/>
    </source>
</evidence>
<dbReference type="AlphaFoldDB" id="A0A9W5PXQ2"/>
<evidence type="ECO:0000256" key="2">
    <source>
        <dbReference type="ARBA" id="ARBA00022630"/>
    </source>
</evidence>
<dbReference type="CDD" id="cd02146">
    <property type="entry name" value="NfsA-like"/>
    <property type="match status" value="1"/>
</dbReference>